<sequence length="281" mass="33836">MTRKKYFKNKNQCQKLPDLDRLEERPVVSNNIKIESKYLLSFNEHIFSATETLIVNVIKLNIAHYKKHKAQSNLILYKECTTLKKEFMTVLKKFRIDQITYTNLQKRDSFKLMAIQSLKTFDKFLHRTFSILKGILNRCYYMEHQLDNFSEKKKITFLYDESICLEIRKYANALHYHFTNIDFEIKTNKYFNEKLNNITVDVQSFYDKAMSKFIYPNNAWNDKLKSESLTIYDENVEPHDDIEIQKYQQNERVDFMIKDKNIVENLNVSQHNFKHITMITL</sequence>
<dbReference type="AlphaFoldDB" id="R0M472"/>
<accession>R0M472</accession>
<dbReference type="HOGENOM" id="CLU_069184_0_0_1"/>
<dbReference type="Proteomes" id="UP000016927">
    <property type="component" value="Unassembled WGS sequence"/>
</dbReference>
<gene>
    <name evidence="1" type="ORF">NBO_364g0010</name>
</gene>
<organism evidence="1 2">
    <name type="scientific">Nosema bombycis (strain CQ1 / CVCC 102059)</name>
    <name type="common">Microsporidian parasite</name>
    <name type="synonym">Pebrine of silkworm</name>
    <dbReference type="NCBI Taxonomy" id="578461"/>
    <lineage>
        <taxon>Eukaryota</taxon>
        <taxon>Fungi</taxon>
        <taxon>Fungi incertae sedis</taxon>
        <taxon>Microsporidia</taxon>
        <taxon>Nosematidae</taxon>
        <taxon>Nosema</taxon>
    </lineage>
</organism>
<evidence type="ECO:0000313" key="2">
    <source>
        <dbReference type="Proteomes" id="UP000016927"/>
    </source>
</evidence>
<proteinExistence type="predicted"/>
<dbReference type="VEuPathDB" id="MicrosporidiaDB:NBO_364g0010"/>
<dbReference type="EMBL" id="KB909272">
    <property type="protein sequence ID" value="EOB12804.1"/>
    <property type="molecule type" value="Genomic_DNA"/>
</dbReference>
<protein>
    <submittedName>
        <fullName evidence="1">Uncharacterized protein</fullName>
    </submittedName>
</protein>
<keyword evidence="2" id="KW-1185">Reference proteome</keyword>
<evidence type="ECO:0000313" key="1">
    <source>
        <dbReference type="EMBL" id="EOB12804.1"/>
    </source>
</evidence>
<reference evidence="1 2" key="1">
    <citation type="journal article" date="2013" name="BMC Genomics">
        <title>Comparative genomics of parasitic silkworm microsporidia reveal an association between genome expansion and host adaptation.</title>
        <authorList>
            <person name="Pan G."/>
            <person name="Xu J."/>
            <person name="Li T."/>
            <person name="Xia Q."/>
            <person name="Liu S.L."/>
            <person name="Zhang G."/>
            <person name="Li S."/>
            <person name="Li C."/>
            <person name="Liu H."/>
            <person name="Yang L."/>
            <person name="Liu T."/>
            <person name="Zhang X."/>
            <person name="Wu Z."/>
            <person name="Fan W."/>
            <person name="Dang X."/>
            <person name="Xiang H."/>
            <person name="Tao M."/>
            <person name="Li Y."/>
            <person name="Hu J."/>
            <person name="Li Z."/>
            <person name="Lin L."/>
            <person name="Luo J."/>
            <person name="Geng L."/>
            <person name="Wang L."/>
            <person name="Long M."/>
            <person name="Wan Y."/>
            <person name="He N."/>
            <person name="Zhang Z."/>
            <person name="Lu C."/>
            <person name="Keeling P.J."/>
            <person name="Wang J."/>
            <person name="Xiang Z."/>
            <person name="Zhou Z."/>
        </authorList>
    </citation>
    <scope>NUCLEOTIDE SEQUENCE [LARGE SCALE GENOMIC DNA]</scope>
    <source>
        <strain evidence="2">CQ1 / CVCC 102059</strain>
    </source>
</reference>
<name>R0M472_NOSB1</name>